<proteinExistence type="predicted"/>
<feature type="transmembrane region" description="Helical" evidence="6">
    <location>
        <begin position="397"/>
        <end position="418"/>
    </location>
</feature>
<feature type="transmembrane region" description="Helical" evidence="6">
    <location>
        <begin position="63"/>
        <end position="82"/>
    </location>
</feature>
<dbReference type="PATRIC" id="fig|1329909.3.peg.2427"/>
<accession>T0H016</accession>
<feature type="transmembrane region" description="Helical" evidence="6">
    <location>
        <begin position="273"/>
        <end position="291"/>
    </location>
</feature>
<comment type="subcellular location">
    <subcellularLocation>
        <location evidence="1">Cell membrane</location>
        <topology evidence="1">Multi-pass membrane protein</topology>
    </subcellularLocation>
</comment>
<feature type="transmembrane region" description="Helical" evidence="6">
    <location>
        <begin position="424"/>
        <end position="446"/>
    </location>
</feature>
<keyword evidence="8" id="KW-1185">Reference proteome</keyword>
<dbReference type="EMBL" id="ATHO01000109">
    <property type="protein sequence ID" value="EQB05468.1"/>
    <property type="molecule type" value="Genomic_DNA"/>
</dbReference>
<evidence type="ECO:0000256" key="6">
    <source>
        <dbReference type="SAM" id="Phobius"/>
    </source>
</evidence>
<dbReference type="GO" id="GO:0016853">
    <property type="term" value="F:isomerase activity"/>
    <property type="evidence" value="ECO:0007669"/>
    <property type="project" value="UniProtKB-KW"/>
</dbReference>
<evidence type="ECO:0000256" key="1">
    <source>
        <dbReference type="ARBA" id="ARBA00004651"/>
    </source>
</evidence>
<dbReference type="Pfam" id="PF13440">
    <property type="entry name" value="Polysacc_synt_3"/>
    <property type="match status" value="1"/>
</dbReference>
<evidence type="ECO:0000256" key="2">
    <source>
        <dbReference type="ARBA" id="ARBA00022475"/>
    </source>
</evidence>
<dbReference type="InterPro" id="IPR050833">
    <property type="entry name" value="Poly_Biosynth_Transport"/>
</dbReference>
<dbReference type="AlphaFoldDB" id="T0H016"/>
<feature type="transmembrane region" description="Helical" evidence="6">
    <location>
        <begin position="334"/>
        <end position="355"/>
    </location>
</feature>
<evidence type="ECO:0000256" key="4">
    <source>
        <dbReference type="ARBA" id="ARBA00022989"/>
    </source>
</evidence>
<feature type="transmembrane region" description="Helical" evidence="6">
    <location>
        <begin position="32"/>
        <end position="57"/>
    </location>
</feature>
<evidence type="ECO:0000256" key="5">
    <source>
        <dbReference type="ARBA" id="ARBA00023136"/>
    </source>
</evidence>
<dbReference type="Proteomes" id="UP000015525">
    <property type="component" value="Unassembled WGS sequence"/>
</dbReference>
<protein>
    <submittedName>
        <fullName evidence="7">Sugar isomerase</fullName>
    </submittedName>
</protein>
<evidence type="ECO:0000256" key="3">
    <source>
        <dbReference type="ARBA" id="ARBA00022692"/>
    </source>
</evidence>
<reference evidence="7 8" key="1">
    <citation type="journal article" date="2013" name="Genome Announc.">
        <title>Draft Genome Sequence of Sphingobium quisquiliarum Strain P25T, a Novel Hexachlorocyclohexane (HCH)-Degrading Bacterium Isolated from an HCH Dumpsite.</title>
        <authorList>
            <person name="Kumar Singh A."/>
            <person name="Sangwan N."/>
            <person name="Sharma A."/>
            <person name="Gupta V."/>
            <person name="Khurana J.P."/>
            <person name="Lal R."/>
        </authorList>
    </citation>
    <scope>NUCLEOTIDE SEQUENCE [LARGE SCALE GENOMIC DNA]</scope>
    <source>
        <strain evidence="7 8">P25</strain>
    </source>
</reference>
<dbReference type="RefSeq" id="WP_021238728.1">
    <property type="nucleotide sequence ID" value="NZ_ATHO01000109.1"/>
</dbReference>
<feature type="transmembrane region" description="Helical" evidence="6">
    <location>
        <begin position="109"/>
        <end position="135"/>
    </location>
</feature>
<dbReference type="PANTHER" id="PTHR30250">
    <property type="entry name" value="PST FAMILY PREDICTED COLANIC ACID TRANSPORTER"/>
    <property type="match status" value="1"/>
</dbReference>
<keyword evidence="3 6" id="KW-0812">Transmembrane</keyword>
<keyword evidence="7" id="KW-0413">Isomerase</keyword>
<feature type="transmembrane region" description="Helical" evidence="6">
    <location>
        <begin position="147"/>
        <end position="167"/>
    </location>
</feature>
<dbReference type="GO" id="GO:0005886">
    <property type="term" value="C:plasma membrane"/>
    <property type="evidence" value="ECO:0007669"/>
    <property type="project" value="UniProtKB-SubCell"/>
</dbReference>
<dbReference type="PANTHER" id="PTHR30250:SF31">
    <property type="entry name" value="INNER MEMBRANE PROTEIN YGHQ"/>
    <property type="match status" value="1"/>
</dbReference>
<keyword evidence="4 6" id="KW-1133">Transmembrane helix</keyword>
<keyword evidence="2" id="KW-1003">Cell membrane</keyword>
<feature type="transmembrane region" description="Helical" evidence="6">
    <location>
        <begin position="367"/>
        <end position="385"/>
    </location>
</feature>
<gene>
    <name evidence="7" type="ORF">L288_12545</name>
</gene>
<evidence type="ECO:0000313" key="8">
    <source>
        <dbReference type="Proteomes" id="UP000015525"/>
    </source>
</evidence>
<feature type="transmembrane region" description="Helical" evidence="6">
    <location>
        <begin position="179"/>
        <end position="200"/>
    </location>
</feature>
<keyword evidence="5 6" id="KW-0472">Membrane</keyword>
<evidence type="ECO:0000313" key="7">
    <source>
        <dbReference type="EMBL" id="EQB05468.1"/>
    </source>
</evidence>
<sequence length="459" mass="49162">MTYPAQQGAHRALRMLHDRFGAFLVKGTRARLIAVGHLLSGNFINALIMLVSVAMAARSLGPATYGVMVLVLSYNRVVERIIRFESWQPLIRYAVQEENRGSMRRMQRLYCYGLMIDIGAAALAAVSAVVLALLFGPLFGLKSVHVQLVAIYSIATLFNVAGVPVAAMRLAGQFKMLAYAQVAGNVLRIAFAFYCMVAGAGVIGFMIAWTAAQVLGSVIVFWLGFRALRQTGIPNPLHARLKGLVKDFPGFFGFACSTNLSLTLRVITTEADSLFVGAVAGTSAAAVYYLAKRIAKVAMQVGAQVQAVIYPDVSRMWAKGNVQAFRATTLQVQAALFTVGAAMLAGAWLLGPLLIRMGPGEAYADAYILLLTQMIAVMLALHSAPSRSAMLAMNQSWLVLAISGLGTAVFVAVASYAVPHYGALGGNIAHVVLGVITAVLMDICWLRKSRRQQMAAGVN</sequence>
<comment type="caution">
    <text evidence="7">The sequence shown here is derived from an EMBL/GenBank/DDBJ whole genome shotgun (WGS) entry which is preliminary data.</text>
</comment>
<organism evidence="7 8">
    <name type="scientific">Sphingobium quisquiliarum P25</name>
    <dbReference type="NCBI Taxonomy" id="1329909"/>
    <lineage>
        <taxon>Bacteria</taxon>
        <taxon>Pseudomonadati</taxon>
        <taxon>Pseudomonadota</taxon>
        <taxon>Alphaproteobacteria</taxon>
        <taxon>Sphingomonadales</taxon>
        <taxon>Sphingomonadaceae</taxon>
        <taxon>Sphingobium</taxon>
    </lineage>
</organism>
<name>T0H016_9SPHN</name>